<keyword evidence="2" id="KW-0732">Signal</keyword>
<dbReference type="RefSeq" id="WP_184746778.1">
    <property type="nucleotide sequence ID" value="NZ_JACHGJ010000003.1"/>
</dbReference>
<dbReference type="GO" id="GO:0016805">
    <property type="term" value="F:dipeptidase activity"/>
    <property type="evidence" value="ECO:0007669"/>
    <property type="project" value="InterPro"/>
</dbReference>
<evidence type="ECO:0000256" key="1">
    <source>
        <dbReference type="SAM" id="Phobius"/>
    </source>
</evidence>
<dbReference type="GO" id="GO:0070004">
    <property type="term" value="F:cysteine-type exopeptidase activity"/>
    <property type="evidence" value="ECO:0007669"/>
    <property type="project" value="InterPro"/>
</dbReference>
<protein>
    <submittedName>
        <fullName evidence="3">Dipeptidase</fullName>
    </submittedName>
</protein>
<feature type="transmembrane region" description="Helical" evidence="1">
    <location>
        <begin position="582"/>
        <end position="602"/>
    </location>
</feature>
<evidence type="ECO:0000313" key="3">
    <source>
        <dbReference type="EMBL" id="MBB6480519.1"/>
    </source>
</evidence>
<dbReference type="PANTHER" id="PTHR12994:SF17">
    <property type="entry name" value="LD30995P"/>
    <property type="match status" value="1"/>
</dbReference>
<dbReference type="AlphaFoldDB" id="A0A841RCB4"/>
<feature type="signal peptide" evidence="2">
    <location>
        <begin position="1"/>
        <end position="22"/>
    </location>
</feature>
<dbReference type="PANTHER" id="PTHR12994">
    <property type="entry name" value="SECERNIN"/>
    <property type="match status" value="1"/>
</dbReference>
<dbReference type="Proteomes" id="UP000587760">
    <property type="component" value="Unassembled WGS sequence"/>
</dbReference>
<organism evidence="3 4">
    <name type="scientific">Spirochaeta isovalerica</name>
    <dbReference type="NCBI Taxonomy" id="150"/>
    <lineage>
        <taxon>Bacteria</taxon>
        <taxon>Pseudomonadati</taxon>
        <taxon>Spirochaetota</taxon>
        <taxon>Spirochaetia</taxon>
        <taxon>Spirochaetales</taxon>
        <taxon>Spirochaetaceae</taxon>
        <taxon>Spirochaeta</taxon>
    </lineage>
</organism>
<dbReference type="EMBL" id="JACHGJ010000003">
    <property type="protein sequence ID" value="MBB6480519.1"/>
    <property type="molecule type" value="Genomic_DNA"/>
</dbReference>
<dbReference type="Pfam" id="PF03577">
    <property type="entry name" value="Peptidase_C69"/>
    <property type="match status" value="1"/>
</dbReference>
<accession>A0A841RCB4</accession>
<name>A0A841RCB4_9SPIO</name>
<comment type="caution">
    <text evidence="3">The sequence shown here is derived from an EMBL/GenBank/DDBJ whole genome shotgun (WGS) entry which is preliminary data.</text>
</comment>
<keyword evidence="1" id="KW-0472">Membrane</keyword>
<evidence type="ECO:0000256" key="2">
    <source>
        <dbReference type="SAM" id="SignalP"/>
    </source>
</evidence>
<keyword evidence="1" id="KW-1133">Transmembrane helix</keyword>
<gene>
    <name evidence="3" type="ORF">HNR50_002182</name>
</gene>
<feature type="chain" id="PRO_5032332050" evidence="2">
    <location>
        <begin position="23"/>
        <end position="608"/>
    </location>
</feature>
<evidence type="ECO:0000313" key="4">
    <source>
        <dbReference type="Proteomes" id="UP000587760"/>
    </source>
</evidence>
<keyword evidence="1" id="KW-0812">Transmembrane</keyword>
<keyword evidence="4" id="KW-1185">Reference proteome</keyword>
<dbReference type="InterPro" id="IPR005322">
    <property type="entry name" value="Peptidase_C69"/>
</dbReference>
<proteinExistence type="predicted"/>
<reference evidence="3 4" key="1">
    <citation type="submission" date="2020-08" db="EMBL/GenBank/DDBJ databases">
        <title>Genomic Encyclopedia of Type Strains, Phase IV (KMG-IV): sequencing the most valuable type-strain genomes for metagenomic binning, comparative biology and taxonomic classification.</title>
        <authorList>
            <person name="Goeker M."/>
        </authorList>
    </citation>
    <scope>NUCLEOTIDE SEQUENCE [LARGE SCALE GENOMIC DNA]</scope>
    <source>
        <strain evidence="3 4">DSM 2461</strain>
    </source>
</reference>
<dbReference type="GO" id="GO:0006508">
    <property type="term" value="P:proteolysis"/>
    <property type="evidence" value="ECO:0007669"/>
    <property type="project" value="InterPro"/>
</dbReference>
<sequence>MQRIINFTAFLFLFTVSPLLTANTSIIVTAGASADGSVMVSYSRDSNLNGGYMAFSPGEQNAPGTVETLRSNWEEKQVTAEVDLSGINYRITGHMNEKQLVIGDSSFTPMLGDAAFFYDGKMDTGLLTTLTLKKAATAREAIKLIGSLTEEYGFYGPGKSFSIADKEEAWIMEMISKGPRGTGSVWVAMRIPDGYVSGHADSSRITTFPLDDSENCLYSEDVITFARKNGLWDGDDKDFSFADVYTVMNKTDIRQSEGRLWNIFRKVNVDAGDWKDYISGDVKRHFPARGTANGVISNRLPLWFKADAPLTSSDLMDLMRDHFEDTDMNMAKGIWAGAFSYPYRLRPDNGTAREYYYSHDRPVSVQYTGYSFISQSRRNIPDSIGGINWFGVDDTYMTVYLPVYSGVSSVPSCLREENNHPTEVSDNSAYWLFNMVSNFSALRYKAMIIDIRKVQRELEDLFKDRQKMMEEEAERMVGEENSDIADFLTARSEEMGNIMMNRWLELFHFLLIKHKDGEMRTEHNGVFDTVARGMASSVLNFYGYPADWAQAMIDKDNPPDLKAIYSDDELMEMFAKNNRRSIVVIALLAVIAVLTSALIVLITKTRNN</sequence>